<dbReference type="GO" id="GO:0005634">
    <property type="term" value="C:nucleus"/>
    <property type="evidence" value="ECO:0007669"/>
    <property type="project" value="UniProtKB-SubCell"/>
</dbReference>
<keyword evidence="5" id="KW-0539">Nucleus</keyword>
<evidence type="ECO:0000313" key="8">
    <source>
        <dbReference type="EMBL" id="KAB2628381.1"/>
    </source>
</evidence>
<comment type="caution">
    <text evidence="8">The sequence shown here is derived from an EMBL/GenBank/DDBJ whole genome shotgun (WGS) entry which is preliminary data.</text>
</comment>
<sequence length="307" mass="34549">MVTPTRRSLELIPNETARKMAFRKRKKSVYKKADELSKLCDIDVALIVYEADQRKGIRPVQPETWPQDPVEFNRILSRYKASKDAAAPGFQKRSFSLSDFYGAKMKKDDDGGDGDHSDGGDDGDDDDHVDPKLQKPGNKHISENKYPTWDARIDLFSEDELIKFVASLEAKIQASTLEIDSMERYYAVKQNQNLSRTHSSSSETPRLLNPAYFDVQMPPSQDPVNPFIHDALGQKVTHELAQWGGFNKNSVNSTTTSTTTSVMELKNPMHTTSTTSTSAMESKPPLPVKRPMLPSAWILNSELQKKI</sequence>
<dbReference type="PANTHER" id="PTHR11945:SF534">
    <property type="entry name" value="MYOCYTE-SPECIFIC ENHANCER FACTOR 2"/>
    <property type="match status" value="1"/>
</dbReference>
<evidence type="ECO:0000256" key="3">
    <source>
        <dbReference type="ARBA" id="ARBA00023125"/>
    </source>
</evidence>
<dbReference type="InterPro" id="IPR036879">
    <property type="entry name" value="TF_MADSbox_sf"/>
</dbReference>
<dbReference type="PRINTS" id="PR00404">
    <property type="entry name" value="MADSDOMAIN"/>
</dbReference>
<dbReference type="GO" id="GO:0000978">
    <property type="term" value="F:RNA polymerase II cis-regulatory region sequence-specific DNA binding"/>
    <property type="evidence" value="ECO:0007669"/>
    <property type="project" value="TreeGrafter"/>
</dbReference>
<dbReference type="AlphaFoldDB" id="A0A5N5HQ77"/>
<reference evidence="8 9" key="1">
    <citation type="submission" date="2019-09" db="EMBL/GenBank/DDBJ databases">
        <authorList>
            <person name="Ou C."/>
        </authorList>
    </citation>
    <scope>NUCLEOTIDE SEQUENCE [LARGE SCALE GENOMIC DNA]</scope>
    <source>
        <strain evidence="8">S2</strain>
        <tissue evidence="8">Leaf</tissue>
    </source>
</reference>
<proteinExistence type="predicted"/>
<dbReference type="EMBL" id="SMOL01000148">
    <property type="protein sequence ID" value="KAB2628381.1"/>
    <property type="molecule type" value="Genomic_DNA"/>
</dbReference>
<name>A0A5N5HQ77_9ROSA</name>
<dbReference type="GO" id="GO:0046983">
    <property type="term" value="F:protein dimerization activity"/>
    <property type="evidence" value="ECO:0007669"/>
    <property type="project" value="InterPro"/>
</dbReference>
<evidence type="ECO:0000256" key="2">
    <source>
        <dbReference type="ARBA" id="ARBA00023015"/>
    </source>
</evidence>
<reference evidence="9" key="2">
    <citation type="submission" date="2019-10" db="EMBL/GenBank/DDBJ databases">
        <title>A de novo genome assembly of a pear dwarfing rootstock.</title>
        <authorList>
            <person name="Wang F."/>
            <person name="Wang J."/>
            <person name="Li S."/>
            <person name="Zhang Y."/>
            <person name="Fang M."/>
            <person name="Ma L."/>
            <person name="Zhao Y."/>
            <person name="Jiang S."/>
        </authorList>
    </citation>
    <scope>NUCLEOTIDE SEQUENCE [LARGE SCALE GENOMIC DNA]</scope>
</reference>
<accession>A0A5N5HQ77</accession>
<reference evidence="8 9" key="3">
    <citation type="submission" date="2019-11" db="EMBL/GenBank/DDBJ databases">
        <title>A de novo genome assembly of a pear dwarfing rootstock.</title>
        <authorList>
            <person name="Wang F."/>
            <person name="Wang J."/>
            <person name="Li S."/>
            <person name="Zhang Y."/>
            <person name="Fang M."/>
            <person name="Ma L."/>
            <person name="Zhao Y."/>
            <person name="Jiang S."/>
        </authorList>
    </citation>
    <scope>NUCLEOTIDE SEQUENCE [LARGE SCALE GENOMIC DNA]</scope>
    <source>
        <strain evidence="8">S2</strain>
        <tissue evidence="8">Leaf</tissue>
    </source>
</reference>
<dbReference type="OrthoDB" id="1161391at2759"/>
<keyword evidence="4" id="KW-0804">Transcription</keyword>
<dbReference type="Proteomes" id="UP000327157">
    <property type="component" value="Chromosome 8"/>
</dbReference>
<dbReference type="SMART" id="SM00432">
    <property type="entry name" value="MADS"/>
    <property type="match status" value="1"/>
</dbReference>
<evidence type="ECO:0000259" key="7">
    <source>
        <dbReference type="PROSITE" id="PS50066"/>
    </source>
</evidence>
<dbReference type="Gene3D" id="3.40.1810.10">
    <property type="entry name" value="Transcription factor, MADS-box"/>
    <property type="match status" value="1"/>
</dbReference>
<evidence type="ECO:0000256" key="4">
    <source>
        <dbReference type="ARBA" id="ARBA00023163"/>
    </source>
</evidence>
<dbReference type="PROSITE" id="PS50066">
    <property type="entry name" value="MADS_BOX_2"/>
    <property type="match status" value="1"/>
</dbReference>
<dbReference type="GO" id="GO:0045893">
    <property type="term" value="P:positive regulation of DNA-templated transcription"/>
    <property type="evidence" value="ECO:0007669"/>
    <property type="project" value="UniProtKB-ARBA"/>
</dbReference>
<evidence type="ECO:0000256" key="1">
    <source>
        <dbReference type="ARBA" id="ARBA00004123"/>
    </source>
</evidence>
<feature type="region of interest" description="Disordered" evidence="6">
    <location>
        <begin position="106"/>
        <end position="144"/>
    </location>
</feature>
<feature type="domain" description="MADS-box" evidence="7">
    <location>
        <begin position="2"/>
        <end position="54"/>
    </location>
</feature>
<dbReference type="SUPFAM" id="SSF55455">
    <property type="entry name" value="SRF-like"/>
    <property type="match status" value="1"/>
</dbReference>
<dbReference type="CDD" id="cd00120">
    <property type="entry name" value="MADS"/>
    <property type="match status" value="1"/>
</dbReference>
<organism evidence="8 9">
    <name type="scientific">Pyrus ussuriensis x Pyrus communis</name>
    <dbReference type="NCBI Taxonomy" id="2448454"/>
    <lineage>
        <taxon>Eukaryota</taxon>
        <taxon>Viridiplantae</taxon>
        <taxon>Streptophyta</taxon>
        <taxon>Embryophyta</taxon>
        <taxon>Tracheophyta</taxon>
        <taxon>Spermatophyta</taxon>
        <taxon>Magnoliopsida</taxon>
        <taxon>eudicotyledons</taxon>
        <taxon>Gunneridae</taxon>
        <taxon>Pentapetalae</taxon>
        <taxon>rosids</taxon>
        <taxon>fabids</taxon>
        <taxon>Rosales</taxon>
        <taxon>Rosaceae</taxon>
        <taxon>Amygdaloideae</taxon>
        <taxon>Maleae</taxon>
        <taxon>Pyrus</taxon>
    </lineage>
</organism>
<dbReference type="Pfam" id="PF00319">
    <property type="entry name" value="SRF-TF"/>
    <property type="match status" value="1"/>
</dbReference>
<dbReference type="GO" id="GO:0000981">
    <property type="term" value="F:DNA-binding transcription factor activity, RNA polymerase II-specific"/>
    <property type="evidence" value="ECO:0007669"/>
    <property type="project" value="TreeGrafter"/>
</dbReference>
<evidence type="ECO:0000256" key="6">
    <source>
        <dbReference type="SAM" id="MobiDB-lite"/>
    </source>
</evidence>
<dbReference type="InterPro" id="IPR002100">
    <property type="entry name" value="TF_MADSbox"/>
</dbReference>
<gene>
    <name evidence="8" type="ORF">D8674_033176</name>
</gene>
<evidence type="ECO:0000256" key="5">
    <source>
        <dbReference type="ARBA" id="ARBA00023242"/>
    </source>
</evidence>
<keyword evidence="9" id="KW-1185">Reference proteome</keyword>
<protein>
    <submittedName>
        <fullName evidence="8">Transcription factor RLM1-like</fullName>
    </submittedName>
</protein>
<feature type="compositionally biased region" description="Basic and acidic residues" evidence="6">
    <location>
        <begin position="106"/>
        <end position="119"/>
    </location>
</feature>
<evidence type="ECO:0000313" key="9">
    <source>
        <dbReference type="Proteomes" id="UP000327157"/>
    </source>
</evidence>
<dbReference type="PANTHER" id="PTHR11945">
    <property type="entry name" value="MADS BOX PROTEIN"/>
    <property type="match status" value="1"/>
</dbReference>
<keyword evidence="3" id="KW-0238">DNA-binding</keyword>
<comment type="subcellular location">
    <subcellularLocation>
        <location evidence="1">Nucleus</location>
    </subcellularLocation>
</comment>
<keyword evidence="2" id="KW-0805">Transcription regulation</keyword>